<comment type="caution">
    <text evidence="1">The sequence shown here is derived from an EMBL/GenBank/DDBJ whole genome shotgun (WGS) entry which is preliminary data.</text>
</comment>
<name>A0ACB0KST8_TRIPR</name>
<dbReference type="EMBL" id="CASHSV030000311">
    <property type="protein sequence ID" value="CAJ2660028.1"/>
    <property type="molecule type" value="Genomic_DNA"/>
</dbReference>
<sequence length="135" mass="15793">MYDFASVPAVEFSYCLVRKSLLLATVLCRELWLRWLDSKRGRLRWLDSKRGFEKRMVVGSLDLMVLSSILWIILLLNFMTIYHGLKIARDLGCDCIMYYYIQTLKLFWTSFIRAVVLSALLCAVIATIRVMLKLD</sequence>
<protein>
    <submittedName>
        <fullName evidence="1">Uncharacterized protein</fullName>
    </submittedName>
</protein>
<organism evidence="1 2">
    <name type="scientific">Trifolium pratense</name>
    <name type="common">Red clover</name>
    <dbReference type="NCBI Taxonomy" id="57577"/>
    <lineage>
        <taxon>Eukaryota</taxon>
        <taxon>Viridiplantae</taxon>
        <taxon>Streptophyta</taxon>
        <taxon>Embryophyta</taxon>
        <taxon>Tracheophyta</taxon>
        <taxon>Spermatophyta</taxon>
        <taxon>Magnoliopsida</taxon>
        <taxon>eudicotyledons</taxon>
        <taxon>Gunneridae</taxon>
        <taxon>Pentapetalae</taxon>
        <taxon>rosids</taxon>
        <taxon>fabids</taxon>
        <taxon>Fabales</taxon>
        <taxon>Fabaceae</taxon>
        <taxon>Papilionoideae</taxon>
        <taxon>50 kb inversion clade</taxon>
        <taxon>NPAAA clade</taxon>
        <taxon>Hologalegina</taxon>
        <taxon>IRL clade</taxon>
        <taxon>Trifolieae</taxon>
        <taxon>Trifolium</taxon>
    </lineage>
</organism>
<accession>A0ACB0KST8</accession>
<reference evidence="1" key="1">
    <citation type="submission" date="2023-10" db="EMBL/GenBank/DDBJ databases">
        <authorList>
            <person name="Rodriguez Cubillos JULIANA M."/>
            <person name="De Vega J."/>
        </authorList>
    </citation>
    <scope>NUCLEOTIDE SEQUENCE</scope>
</reference>
<evidence type="ECO:0000313" key="2">
    <source>
        <dbReference type="Proteomes" id="UP001177021"/>
    </source>
</evidence>
<dbReference type="Proteomes" id="UP001177021">
    <property type="component" value="Unassembled WGS sequence"/>
</dbReference>
<keyword evidence="2" id="KW-1185">Reference proteome</keyword>
<gene>
    <name evidence="1" type="ORF">MILVUS5_LOCUS26065</name>
</gene>
<evidence type="ECO:0000313" key="1">
    <source>
        <dbReference type="EMBL" id="CAJ2660028.1"/>
    </source>
</evidence>
<proteinExistence type="predicted"/>